<accession>A0A2N9HS78</accession>
<name>A0A2N9HS78_FAGSY</name>
<dbReference type="PANTHER" id="PTHR28674">
    <property type="entry name" value="SIMILAR TO DNA SEGMENT, CHR 10, WAYNE STATE UNIVERSITY 102,-EXPRESSED"/>
    <property type="match status" value="1"/>
</dbReference>
<dbReference type="GO" id="GO:0000492">
    <property type="term" value="P:box C/D snoRNP assembly"/>
    <property type="evidence" value="ECO:0007669"/>
    <property type="project" value="InterPro"/>
</dbReference>
<organism evidence="3">
    <name type="scientific">Fagus sylvatica</name>
    <name type="common">Beechnut</name>
    <dbReference type="NCBI Taxonomy" id="28930"/>
    <lineage>
        <taxon>Eukaryota</taxon>
        <taxon>Viridiplantae</taxon>
        <taxon>Streptophyta</taxon>
        <taxon>Embryophyta</taxon>
        <taxon>Tracheophyta</taxon>
        <taxon>Spermatophyta</taxon>
        <taxon>Magnoliopsida</taxon>
        <taxon>eudicotyledons</taxon>
        <taxon>Gunneridae</taxon>
        <taxon>Pentapetalae</taxon>
        <taxon>rosids</taxon>
        <taxon>fabids</taxon>
        <taxon>Fagales</taxon>
        <taxon>Fagaceae</taxon>
        <taxon>Fagus</taxon>
    </lineage>
</organism>
<gene>
    <name evidence="3" type="ORF">FSB_LOCUS42393</name>
</gene>
<dbReference type="InterPro" id="IPR027921">
    <property type="entry name" value="NOPCHAP1"/>
</dbReference>
<dbReference type="Pfam" id="PF15370">
    <property type="entry name" value="NOPCHAP1"/>
    <property type="match status" value="1"/>
</dbReference>
<dbReference type="GO" id="GO:0062064">
    <property type="term" value="F:box C/D methylation guide snoRNP complex binding"/>
    <property type="evidence" value="ECO:0007669"/>
    <property type="project" value="TreeGrafter"/>
</dbReference>
<evidence type="ECO:0000313" key="3">
    <source>
        <dbReference type="EMBL" id="SPD14511.1"/>
    </source>
</evidence>
<evidence type="ECO:0000259" key="2">
    <source>
        <dbReference type="Pfam" id="PF13966"/>
    </source>
</evidence>
<proteinExistence type="predicted"/>
<dbReference type="PANTHER" id="PTHR28674:SF1">
    <property type="entry name" value="NOP PROTEIN CHAPERONE 1"/>
    <property type="match status" value="1"/>
</dbReference>
<feature type="region of interest" description="Disordered" evidence="1">
    <location>
        <begin position="1"/>
        <end position="21"/>
    </location>
</feature>
<feature type="compositionally biased region" description="Basic and acidic residues" evidence="1">
    <location>
        <begin position="431"/>
        <end position="456"/>
    </location>
</feature>
<dbReference type="EMBL" id="OIVN01003946">
    <property type="protein sequence ID" value="SPD14511.1"/>
    <property type="molecule type" value="Genomic_DNA"/>
</dbReference>
<feature type="compositionally biased region" description="Acidic residues" evidence="1">
    <location>
        <begin position="401"/>
        <end position="420"/>
    </location>
</feature>
<feature type="region of interest" description="Disordered" evidence="1">
    <location>
        <begin position="391"/>
        <end position="456"/>
    </location>
</feature>
<dbReference type="InterPro" id="IPR026960">
    <property type="entry name" value="RVT-Znf"/>
</dbReference>
<feature type="domain" description="Reverse transcriptase zinc-binding" evidence="2">
    <location>
        <begin position="229"/>
        <end position="313"/>
    </location>
</feature>
<reference evidence="3" key="1">
    <citation type="submission" date="2018-02" db="EMBL/GenBank/DDBJ databases">
        <authorList>
            <person name="Cohen D.B."/>
            <person name="Kent A.D."/>
        </authorList>
    </citation>
    <scope>NUCLEOTIDE SEQUENCE</scope>
</reference>
<protein>
    <recommendedName>
        <fullName evidence="2">Reverse transcriptase zinc-binding domain-containing protein</fullName>
    </recommendedName>
</protein>
<feature type="compositionally biased region" description="Basic and acidic residues" evidence="1">
    <location>
        <begin position="1"/>
        <end position="13"/>
    </location>
</feature>
<sequence>MEHTSKDLLHLEHNNPSTSPLESTLLVCKKDSFSQTQKPLSDGKPITAPIPKSQDDCRGLAIRHLRRFNQALLGKWLWRYGIERDALWRRVVEAKYGSLRGGWCSKEVRGPYGVGLWKNIRREWESFSSKIYMQVGNGVRIRFWHDRWCGEEPLRLTYPELFAIAREKDASIADLVSFESGVMHWNLSFTRNVQDWELESLSTFMDCIYACPLKGEGEDHICWERLHTFSIKRYYQSLTPITSNLFPWKMIWKAKVPPRVAFLSWITSLGKALTIDNLRKRGLILQNWCCLCKSNGESVDHLFIHCPMATDMWWMVFVLGKVIDFLGVMSEANERLQHGAKDNPENYDIEVLAGNESEIIEMDLMLGVADLHTPEAVVAAESAIAGYQPVIPLPASNSGTDSEDSSDNDSDDDNGDDDGNETSFPVKLKKSKSDPDHSLEKDVNQSEKRQKIVELS</sequence>
<dbReference type="Pfam" id="PF13966">
    <property type="entry name" value="zf-RVT"/>
    <property type="match status" value="1"/>
</dbReference>
<dbReference type="AlphaFoldDB" id="A0A2N9HS78"/>
<evidence type="ECO:0000256" key="1">
    <source>
        <dbReference type="SAM" id="MobiDB-lite"/>
    </source>
</evidence>